<protein>
    <submittedName>
        <fullName evidence="2">Uncharacterized protein</fullName>
    </submittedName>
</protein>
<reference evidence="2 3" key="1">
    <citation type="journal article" date="2014" name="PLoS Genet.">
        <title>Analysis of the Phlebiopsis gigantea genome, transcriptome and secretome provides insight into its pioneer colonization strategies of wood.</title>
        <authorList>
            <person name="Hori C."/>
            <person name="Ishida T."/>
            <person name="Igarashi K."/>
            <person name="Samejima M."/>
            <person name="Suzuki H."/>
            <person name="Master E."/>
            <person name="Ferreira P."/>
            <person name="Ruiz-Duenas F.J."/>
            <person name="Held B."/>
            <person name="Canessa P."/>
            <person name="Larrondo L.F."/>
            <person name="Schmoll M."/>
            <person name="Druzhinina I.S."/>
            <person name="Kubicek C.P."/>
            <person name="Gaskell J.A."/>
            <person name="Kersten P."/>
            <person name="St John F."/>
            <person name="Glasner J."/>
            <person name="Sabat G."/>
            <person name="Splinter BonDurant S."/>
            <person name="Syed K."/>
            <person name="Yadav J."/>
            <person name="Mgbeahuruike A.C."/>
            <person name="Kovalchuk A."/>
            <person name="Asiegbu F.O."/>
            <person name="Lackner G."/>
            <person name="Hoffmeister D."/>
            <person name="Rencoret J."/>
            <person name="Gutierrez A."/>
            <person name="Sun H."/>
            <person name="Lindquist E."/>
            <person name="Barry K."/>
            <person name="Riley R."/>
            <person name="Grigoriev I.V."/>
            <person name="Henrissat B."/>
            <person name="Kues U."/>
            <person name="Berka R.M."/>
            <person name="Martinez A.T."/>
            <person name="Covert S.F."/>
            <person name="Blanchette R.A."/>
            <person name="Cullen D."/>
        </authorList>
    </citation>
    <scope>NUCLEOTIDE SEQUENCE [LARGE SCALE GENOMIC DNA]</scope>
    <source>
        <strain evidence="2 3">11061_1 CR5-6</strain>
    </source>
</reference>
<accession>A0A0C3RVK7</accession>
<feature type="compositionally biased region" description="Basic and acidic residues" evidence="1">
    <location>
        <begin position="31"/>
        <end position="41"/>
    </location>
</feature>
<proteinExistence type="predicted"/>
<dbReference type="HOGENOM" id="CLU_009122_0_0_1"/>
<organism evidence="2 3">
    <name type="scientific">Phlebiopsis gigantea (strain 11061_1 CR5-6)</name>
    <name type="common">White-rot fungus</name>
    <name type="synonym">Peniophora gigantea</name>
    <dbReference type="NCBI Taxonomy" id="745531"/>
    <lineage>
        <taxon>Eukaryota</taxon>
        <taxon>Fungi</taxon>
        <taxon>Dikarya</taxon>
        <taxon>Basidiomycota</taxon>
        <taxon>Agaricomycotina</taxon>
        <taxon>Agaricomycetes</taxon>
        <taxon>Polyporales</taxon>
        <taxon>Phanerochaetaceae</taxon>
        <taxon>Phlebiopsis</taxon>
    </lineage>
</organism>
<evidence type="ECO:0000313" key="3">
    <source>
        <dbReference type="Proteomes" id="UP000053257"/>
    </source>
</evidence>
<dbReference type="InterPro" id="IPR041078">
    <property type="entry name" value="Plavaka"/>
</dbReference>
<feature type="region of interest" description="Disordered" evidence="1">
    <location>
        <begin position="21"/>
        <end position="60"/>
    </location>
</feature>
<dbReference type="STRING" id="745531.A0A0C3RVK7"/>
<name>A0A0C3RVK7_PHLG1</name>
<dbReference type="OrthoDB" id="2795925at2759"/>
<keyword evidence="3" id="KW-1185">Reference proteome</keyword>
<dbReference type="EMBL" id="KN840546">
    <property type="protein sequence ID" value="KIP05331.1"/>
    <property type="molecule type" value="Genomic_DNA"/>
</dbReference>
<sequence>MTVYHPRSGLLTRVDHKAAYIPRAENMRQTTDSDRPCHDTQDSTSNPGAQRETSTSDPLPWKPFVELLDFDFADVAQDAHLNQDQVDRLLTIIHKAAGGKPQGFTLRNHRDLRAAWDKASQLQSSFLKHEIGVRYKKTDYMYEVHARPIWNWVLDQLSDPKLSPHMHWDSRRLYCYDGKSWVSFINEPFTASRAWNVQSKLPPGGKPLGLIVYADKTKLSSFGTAKGYPVMMCISNLPQTIRNGNGVGSIRIVGWLPIVPEEAEHNGKTTFTNFKRVVWHESFRVLLETLAPVSQLGWMFQSPSGQQYHLFPFVHILSADYEEQCVMSLIRGFGGHHPCPVCLVPADGLTHVHISHTRRVAQTAQKIVWNKRLNLGQKDTLLKEMGLRNIESGFWILANSDPHEAIAIDRMHVNEGGNFSDHLWARIQEILEDFGREAMAQVDAQMASLPRWRNINHFNAVMKVHFTDAGKYRDISKFVIFSAHNVLTESKHPEGYLLLRCLRAYLEHDMYFGLEQHTEHTLRGGRAWLLRFSDLIAKYSQQYPDAKNWNYPKFHAGAHTYYDIEDKGVSATYCTKSFEGHHSEAKDSYQLDSNKKDVAPQILRVVHQSLVRDIIRANIDLWLAHQRALAEERGDNLDNDNESDSSTPRYQFGHIYLGSRQAPCRLGTIEQRSSIDSAFRNFAARLTGFVNLELRSDGTPLVEYGPDIEIIECRFIKPTYESVVTWALSTDFLRCAPMFYGQPRYDAVIVRTQARDILFGQLVFSFVCRVGNGDVEPIALIWPMDKPPESQNLQARKDRHLGLHRLRARPRGQCRLVSLRSVIRGAMLVDTYDTAGDFFVVDLIDSDMFIRLKEVFSR</sequence>
<gene>
    <name evidence="2" type="ORF">PHLGIDRAFT_108407</name>
</gene>
<feature type="compositionally biased region" description="Polar residues" evidence="1">
    <location>
        <begin position="42"/>
        <end position="57"/>
    </location>
</feature>
<dbReference type="AlphaFoldDB" id="A0A0C3RVK7"/>
<evidence type="ECO:0000313" key="2">
    <source>
        <dbReference type="EMBL" id="KIP05331.1"/>
    </source>
</evidence>
<evidence type="ECO:0000256" key="1">
    <source>
        <dbReference type="SAM" id="MobiDB-lite"/>
    </source>
</evidence>
<dbReference type="Pfam" id="PF18759">
    <property type="entry name" value="Plavaka"/>
    <property type="match status" value="1"/>
</dbReference>
<dbReference type="Proteomes" id="UP000053257">
    <property type="component" value="Unassembled WGS sequence"/>
</dbReference>